<dbReference type="Pfam" id="PF12831">
    <property type="entry name" value="FAD_oxidored"/>
    <property type="match status" value="1"/>
</dbReference>
<dbReference type="Proteomes" id="UP000480929">
    <property type="component" value="Unassembled WGS sequence"/>
</dbReference>
<dbReference type="GO" id="GO:0010181">
    <property type="term" value="F:FMN binding"/>
    <property type="evidence" value="ECO:0007669"/>
    <property type="project" value="InterPro"/>
</dbReference>
<dbReference type="OrthoDB" id="9806724at2"/>
<dbReference type="AlphaFoldDB" id="A0A6N7S829"/>
<reference evidence="12 13" key="1">
    <citation type="journal article" date="2019" name="Nat. Med.">
        <title>A library of human gut bacterial isolates paired with longitudinal multiomics data enables mechanistic microbiome research.</title>
        <authorList>
            <person name="Poyet M."/>
            <person name="Groussin M."/>
            <person name="Gibbons S.M."/>
            <person name="Avila-Pacheco J."/>
            <person name="Jiang X."/>
            <person name="Kearney S.M."/>
            <person name="Perrotta A.R."/>
            <person name="Berdy B."/>
            <person name="Zhao S."/>
            <person name="Lieberman T.D."/>
            <person name="Swanson P.K."/>
            <person name="Smith M."/>
            <person name="Roesemann S."/>
            <person name="Alexander J.E."/>
            <person name="Rich S.A."/>
            <person name="Livny J."/>
            <person name="Vlamakis H."/>
            <person name="Clish C."/>
            <person name="Bullock K."/>
            <person name="Deik A."/>
            <person name="Scott J."/>
            <person name="Pierce K.A."/>
            <person name="Xavier R.J."/>
            <person name="Alm E.J."/>
        </authorList>
    </citation>
    <scope>NUCLEOTIDE SEQUENCE [LARGE SCALE GENOMIC DNA]</scope>
    <source>
        <strain evidence="10 12">BIOML-A4</strain>
        <strain evidence="11 13">BIOML-A5</strain>
    </source>
</reference>
<evidence type="ECO:0000256" key="5">
    <source>
        <dbReference type="ARBA" id="ARBA00022827"/>
    </source>
</evidence>
<comment type="cofactor">
    <cofactor evidence="8">
        <name>FAD</name>
        <dbReference type="ChEBI" id="CHEBI:57692"/>
    </cofactor>
    <text evidence="8">Binds 1 FAD per subunit.</text>
</comment>
<evidence type="ECO:0000259" key="9">
    <source>
        <dbReference type="SMART" id="SM00900"/>
    </source>
</evidence>
<dbReference type="Proteomes" id="UP000433575">
    <property type="component" value="Unassembled WGS sequence"/>
</dbReference>
<evidence type="ECO:0000313" key="11">
    <source>
        <dbReference type="EMBL" id="MSC33771.1"/>
    </source>
</evidence>
<dbReference type="Pfam" id="PF00890">
    <property type="entry name" value="FAD_binding_2"/>
    <property type="match status" value="1"/>
</dbReference>
<feature type="domain" description="FMN-binding" evidence="9">
    <location>
        <begin position="28"/>
        <end position="102"/>
    </location>
</feature>
<dbReference type="PANTHER" id="PTHR43400">
    <property type="entry name" value="FUMARATE REDUCTASE"/>
    <property type="match status" value="1"/>
</dbReference>
<keyword evidence="13" id="KW-1185">Reference proteome</keyword>
<dbReference type="EMBL" id="WKPI01000021">
    <property type="protein sequence ID" value="MSC33771.1"/>
    <property type="molecule type" value="Genomic_DNA"/>
</dbReference>
<dbReference type="InterPro" id="IPR036188">
    <property type="entry name" value="FAD/NAD-bd_sf"/>
</dbReference>
<dbReference type="InterPro" id="IPR007329">
    <property type="entry name" value="FMN-bd"/>
</dbReference>
<dbReference type="InterPro" id="IPR003953">
    <property type="entry name" value="FAD-dep_OxRdtase_2_FAD-bd"/>
</dbReference>
<comment type="caution">
    <text evidence="10">The sequence shown here is derived from an EMBL/GenBank/DDBJ whole genome shotgun (WGS) entry which is preliminary data.</text>
</comment>
<sequence length="625" mass="65346">MLLLGGCTTQEKKTSAFKAGTYNATAEGRNGELTVEVVLSADKIESVAVTAHQETEGIADPAIEKIPSAIVEAQGLGIDAVSGCTITSEAILAAASSALASAGADVEALKEIHLSAAAGEDTEETVDVVVVGGGGAGIAAASSAAEQGASVILVEKTSALGGNTLASGFAMNAADPELENQLDALNGQVETLKAVLDYDESEFGDYADTLKTLKTQINEYLKGDTSKEFDSVEWHIIQTYQAGKRVDLSGEEISGDFDLVRILCEKSLETFHWLGDTVGVALSDELSSPVGSLWLRGHNFESKEGVFASAQQYIEAHNGKIYLATRATDLILDGDAVTGVICRKEDGSALTIHAKNVILATGGFGANGDMVKEYNTYWPAIPEGIKTTNVAGATGDGIELGLQAKASLTGMGMVQLMPTASAVTGQLADGLLVPSQYYMFVNQEGNRFVNEYAERDVLASAALSQTDGVFYHIADQNMIPTLQNKATQEQVDAMVEKGILYKAESLEALAEQIGCPSENLMASVEKYNSYVDAGNDPDFGKNVFGSKIETAPYYAVIEKPSVHHTMGGLTINTEAQVLNEAGEAIQGLYAAGEVTGGIHGGNRVGGNAIADIMVFGRIAGANAAK</sequence>
<dbReference type="Pfam" id="PF04205">
    <property type="entry name" value="FMN_bind"/>
    <property type="match status" value="1"/>
</dbReference>
<dbReference type="Gene3D" id="3.50.50.60">
    <property type="entry name" value="FAD/NAD(P)-binding domain"/>
    <property type="match status" value="1"/>
</dbReference>
<keyword evidence="4 8" id="KW-0285">Flavoprotein</keyword>
<evidence type="ECO:0000256" key="2">
    <source>
        <dbReference type="ARBA" id="ARBA00013137"/>
    </source>
</evidence>
<evidence type="ECO:0000256" key="7">
    <source>
        <dbReference type="ARBA" id="ARBA00049922"/>
    </source>
</evidence>
<evidence type="ECO:0000313" key="13">
    <source>
        <dbReference type="Proteomes" id="UP000480929"/>
    </source>
</evidence>
<evidence type="ECO:0000256" key="4">
    <source>
        <dbReference type="ARBA" id="ARBA00022630"/>
    </source>
</evidence>
<dbReference type="EMBL" id="WKPJ01000019">
    <property type="protein sequence ID" value="MSA90041.1"/>
    <property type="molecule type" value="Genomic_DNA"/>
</dbReference>
<dbReference type="GO" id="GO:0033765">
    <property type="term" value="F:steroid dehydrogenase activity, acting on the CH-CH group of donors"/>
    <property type="evidence" value="ECO:0007669"/>
    <property type="project" value="UniProtKB-ARBA"/>
</dbReference>
<comment type="catalytic activity">
    <reaction evidence="7 8">
        <text>dihydrourocanate + A = urocanate + AH2</text>
        <dbReference type="Rhea" id="RHEA:36059"/>
        <dbReference type="ChEBI" id="CHEBI:13193"/>
        <dbReference type="ChEBI" id="CHEBI:17499"/>
        <dbReference type="ChEBI" id="CHEBI:27247"/>
        <dbReference type="ChEBI" id="CHEBI:72991"/>
        <dbReference type="EC" id="1.3.99.33"/>
    </reaction>
</comment>
<dbReference type="Gene3D" id="3.90.700.10">
    <property type="entry name" value="Succinate dehydrogenase/fumarate reductase flavoprotein, catalytic domain"/>
    <property type="match status" value="1"/>
</dbReference>
<gene>
    <name evidence="11" type="ORF">GKD88_11635</name>
    <name evidence="10" type="ORF">GKE08_11960</name>
</gene>
<dbReference type="InterPro" id="IPR027477">
    <property type="entry name" value="Succ_DH/fumarate_Rdtase_cat_sf"/>
</dbReference>
<evidence type="ECO:0000256" key="3">
    <source>
        <dbReference type="ARBA" id="ARBA00015872"/>
    </source>
</evidence>
<proteinExistence type="inferred from homology"/>
<name>A0A6N7S829_9FIRM</name>
<dbReference type="InterPro" id="IPR050315">
    <property type="entry name" value="FAD-oxidoreductase_2"/>
</dbReference>
<keyword evidence="5 8" id="KW-0274">FAD</keyword>
<protein>
    <recommendedName>
        <fullName evidence="3 8">Urocanate reductase</fullName>
        <ecNumber evidence="2 8">1.3.99.33</ecNumber>
    </recommendedName>
</protein>
<dbReference type="NCBIfam" id="TIGR01813">
    <property type="entry name" value="flavo_cyto_c"/>
    <property type="match status" value="1"/>
</dbReference>
<dbReference type="InterPro" id="IPR010960">
    <property type="entry name" value="Flavocytochrome_c"/>
</dbReference>
<evidence type="ECO:0000256" key="1">
    <source>
        <dbReference type="ARBA" id="ARBA00008040"/>
    </source>
</evidence>
<keyword evidence="6 8" id="KW-0560">Oxidoreductase</keyword>
<dbReference type="GO" id="GO:0016020">
    <property type="term" value="C:membrane"/>
    <property type="evidence" value="ECO:0007669"/>
    <property type="project" value="InterPro"/>
</dbReference>
<dbReference type="PANTHER" id="PTHR43400:SF7">
    <property type="entry name" value="FAD-DEPENDENT OXIDOREDUCTASE 2 FAD BINDING DOMAIN-CONTAINING PROTEIN"/>
    <property type="match status" value="1"/>
</dbReference>
<comment type="similarity">
    <text evidence="1 8">Belongs to the FAD-dependent oxidoreductase 2 family. FRD/SDH subfamily.</text>
</comment>
<organism evidence="10 12">
    <name type="scientific">Holdemania massiliensis</name>
    <dbReference type="NCBI Taxonomy" id="1468449"/>
    <lineage>
        <taxon>Bacteria</taxon>
        <taxon>Bacillati</taxon>
        <taxon>Bacillota</taxon>
        <taxon>Erysipelotrichia</taxon>
        <taxon>Erysipelotrichales</taxon>
        <taxon>Erysipelotrichaceae</taxon>
        <taxon>Holdemania</taxon>
    </lineage>
</organism>
<comment type="cofactor">
    <cofactor evidence="8">
        <name>FMN</name>
        <dbReference type="ChEBI" id="CHEBI:58210"/>
    </cofactor>
    <text evidence="8">Binds 1 or 2 FMN covalently per subunit.</text>
</comment>
<accession>A0A6N7S829</accession>
<dbReference type="SUPFAM" id="SSF51905">
    <property type="entry name" value="FAD/NAD(P)-binding domain"/>
    <property type="match status" value="1"/>
</dbReference>
<dbReference type="Gene3D" id="3.90.1010.20">
    <property type="match status" value="1"/>
</dbReference>
<evidence type="ECO:0000256" key="6">
    <source>
        <dbReference type="ARBA" id="ARBA00023002"/>
    </source>
</evidence>
<dbReference type="SMART" id="SM00900">
    <property type="entry name" value="FMN_bind"/>
    <property type="match status" value="1"/>
</dbReference>
<dbReference type="SUPFAM" id="SSF56425">
    <property type="entry name" value="Succinate dehydrogenase/fumarate reductase flavoprotein, catalytic domain"/>
    <property type="match status" value="1"/>
</dbReference>
<evidence type="ECO:0000313" key="12">
    <source>
        <dbReference type="Proteomes" id="UP000433575"/>
    </source>
</evidence>
<dbReference type="EC" id="1.3.99.33" evidence="2 8"/>
<evidence type="ECO:0000256" key="8">
    <source>
        <dbReference type="RuleBase" id="RU366062"/>
    </source>
</evidence>
<evidence type="ECO:0000313" key="10">
    <source>
        <dbReference type="EMBL" id="MSA90041.1"/>
    </source>
</evidence>